<evidence type="ECO:0000256" key="1">
    <source>
        <dbReference type="ARBA" id="ARBA00022490"/>
    </source>
</evidence>
<organism evidence="7 8">
    <name type="scientific">Algivirga pacifica</name>
    <dbReference type="NCBI Taxonomy" id="1162670"/>
    <lineage>
        <taxon>Bacteria</taxon>
        <taxon>Pseudomonadati</taxon>
        <taxon>Bacteroidota</taxon>
        <taxon>Cytophagia</taxon>
        <taxon>Cytophagales</taxon>
        <taxon>Flammeovirgaceae</taxon>
        <taxon>Algivirga</taxon>
    </lineage>
</organism>
<sequence>MAEGALDTLSPAIPETVKHIEHYLVEDIRSARRFLGSLKVGLDIRSLNFYVLDKKTPMSKVEEYFKAIPNRAKVGVISEAGCPGVADPGARAVEYAHRHEIEVIPLVGPSSILLALMASGFNGQNFAFEGYLPVKKPERIKAIKSLESQSKRFGRTQIFMETPYRNNHMLEDLVQQCQPETKLCVACDITGEGQYIRTMTINQWKRAYKRIDLHKKPVMFVLFAQ</sequence>
<dbReference type="Pfam" id="PF00590">
    <property type="entry name" value="TP_methylase"/>
    <property type="match status" value="1"/>
</dbReference>
<dbReference type="CDD" id="cd11649">
    <property type="entry name" value="RsmI_like"/>
    <property type="match status" value="1"/>
</dbReference>
<comment type="caution">
    <text evidence="7">The sequence shown here is derived from an EMBL/GenBank/DDBJ whole genome shotgun (WGS) entry which is preliminary data.</text>
</comment>
<evidence type="ECO:0000256" key="4">
    <source>
        <dbReference type="ARBA" id="ARBA00022679"/>
    </source>
</evidence>
<evidence type="ECO:0000256" key="5">
    <source>
        <dbReference type="ARBA" id="ARBA00022691"/>
    </source>
</evidence>
<keyword evidence="2" id="KW-0698">rRNA processing</keyword>
<dbReference type="EMBL" id="BAABJX010000045">
    <property type="protein sequence ID" value="GAA4842668.1"/>
    <property type="molecule type" value="Genomic_DNA"/>
</dbReference>
<dbReference type="PANTHER" id="PTHR46111">
    <property type="entry name" value="RIBOSOMAL RNA SMALL SUBUNIT METHYLTRANSFERASE I"/>
    <property type="match status" value="1"/>
</dbReference>
<dbReference type="InterPro" id="IPR008189">
    <property type="entry name" value="rRNA_ssu_MeTfrase_I"/>
</dbReference>
<evidence type="ECO:0000259" key="6">
    <source>
        <dbReference type="Pfam" id="PF00590"/>
    </source>
</evidence>
<dbReference type="InterPro" id="IPR035996">
    <property type="entry name" value="4pyrrol_Methylase_sf"/>
</dbReference>
<name>A0ABP9DG19_9BACT</name>
<dbReference type="Gene3D" id="3.40.1010.10">
    <property type="entry name" value="Cobalt-precorrin-4 Transmethylase, Domain 1"/>
    <property type="match status" value="1"/>
</dbReference>
<feature type="domain" description="Tetrapyrrole methylase" evidence="6">
    <location>
        <begin position="67"/>
        <end position="202"/>
    </location>
</feature>
<protein>
    <submittedName>
        <fullName evidence="7">SAM-dependent methyltransferase</fullName>
    </submittedName>
</protein>
<dbReference type="InterPro" id="IPR014776">
    <property type="entry name" value="4pyrrole_Mease_sub2"/>
</dbReference>
<reference evidence="8" key="1">
    <citation type="journal article" date="2019" name="Int. J. Syst. Evol. Microbiol.">
        <title>The Global Catalogue of Microorganisms (GCM) 10K type strain sequencing project: providing services to taxonomists for standard genome sequencing and annotation.</title>
        <authorList>
            <consortium name="The Broad Institute Genomics Platform"/>
            <consortium name="The Broad Institute Genome Sequencing Center for Infectious Disease"/>
            <person name="Wu L."/>
            <person name="Ma J."/>
        </authorList>
    </citation>
    <scope>NUCLEOTIDE SEQUENCE [LARGE SCALE GENOMIC DNA]</scope>
    <source>
        <strain evidence="8">JCM 18326</strain>
    </source>
</reference>
<evidence type="ECO:0000256" key="3">
    <source>
        <dbReference type="ARBA" id="ARBA00022603"/>
    </source>
</evidence>
<dbReference type="InterPro" id="IPR014777">
    <property type="entry name" value="4pyrrole_Mease_sub1"/>
</dbReference>
<dbReference type="PIRSF" id="PIRSF005917">
    <property type="entry name" value="MTase_YraL"/>
    <property type="match status" value="1"/>
</dbReference>
<gene>
    <name evidence="7" type="ORF">GCM10023331_29710</name>
</gene>
<evidence type="ECO:0000313" key="8">
    <source>
        <dbReference type="Proteomes" id="UP001500298"/>
    </source>
</evidence>
<dbReference type="PANTHER" id="PTHR46111:SF2">
    <property type="entry name" value="SAM-DEPENDENT METHYLTRANSFERASE"/>
    <property type="match status" value="1"/>
</dbReference>
<keyword evidence="4" id="KW-0808">Transferase</keyword>
<dbReference type="InterPro" id="IPR000878">
    <property type="entry name" value="4pyrrol_Mease"/>
</dbReference>
<dbReference type="Gene3D" id="3.30.950.10">
    <property type="entry name" value="Methyltransferase, Cobalt-precorrin-4 Transmethylase, Domain 2"/>
    <property type="match status" value="1"/>
</dbReference>
<keyword evidence="3 7" id="KW-0489">Methyltransferase</keyword>
<keyword evidence="1" id="KW-0963">Cytoplasm</keyword>
<keyword evidence="8" id="KW-1185">Reference proteome</keyword>
<dbReference type="SUPFAM" id="SSF53790">
    <property type="entry name" value="Tetrapyrrole methylase"/>
    <property type="match status" value="1"/>
</dbReference>
<accession>A0ABP9DG19</accession>
<dbReference type="GO" id="GO:0032259">
    <property type="term" value="P:methylation"/>
    <property type="evidence" value="ECO:0007669"/>
    <property type="project" value="UniProtKB-KW"/>
</dbReference>
<evidence type="ECO:0000256" key="2">
    <source>
        <dbReference type="ARBA" id="ARBA00022552"/>
    </source>
</evidence>
<evidence type="ECO:0000313" key="7">
    <source>
        <dbReference type="EMBL" id="GAA4842668.1"/>
    </source>
</evidence>
<dbReference type="Proteomes" id="UP001500298">
    <property type="component" value="Unassembled WGS sequence"/>
</dbReference>
<proteinExistence type="predicted"/>
<keyword evidence="5" id="KW-0949">S-adenosyl-L-methionine</keyword>
<dbReference type="GO" id="GO:0008168">
    <property type="term" value="F:methyltransferase activity"/>
    <property type="evidence" value="ECO:0007669"/>
    <property type="project" value="UniProtKB-KW"/>
</dbReference>